<evidence type="ECO:0000313" key="1">
    <source>
        <dbReference type="EMBL" id="KAI2649907.1"/>
    </source>
</evidence>
<sequence length="230" mass="26676">MEYSDHDYCSTAEPAALDLSLDHTEDLRVEIARLHKQIDEITLSSKFCLEQFAVSDDDIRLYTRFATHAHLMAFWRQKKPATGKNVHRLQRICQSTVSRIINTWANFLYTVLGAVGIWLEEETVKAHMPDVFQYYSDTQVILDCTELHCQTPNSLLLQSKVYSTSLHFQRVDWDGLSRCCNLCVISLLHALQSPHNYLPVKRAQLSGPEVRKTQSFARLRVHVERLIRRM</sequence>
<accession>A0ABQ8LGU7</accession>
<comment type="caution">
    <text evidence="1">The sequence shown here is derived from an EMBL/GenBank/DDBJ whole genome shotgun (WGS) entry which is preliminary data.</text>
</comment>
<proteinExistence type="predicted"/>
<reference evidence="1 2" key="1">
    <citation type="submission" date="2022-01" db="EMBL/GenBank/DDBJ databases">
        <title>A high-quality chromosome-level genome assembly of rohu carp, Labeo rohita.</title>
        <authorList>
            <person name="Arick M.A. II"/>
            <person name="Hsu C.-Y."/>
            <person name="Magbanua Z."/>
            <person name="Pechanova O."/>
            <person name="Grover C."/>
            <person name="Miller E."/>
            <person name="Thrash A."/>
            <person name="Ezzel L."/>
            <person name="Alam S."/>
            <person name="Benzie J."/>
            <person name="Hamilton M."/>
            <person name="Karsi A."/>
            <person name="Lawrence M.L."/>
            <person name="Peterson D.G."/>
        </authorList>
    </citation>
    <scope>NUCLEOTIDE SEQUENCE [LARGE SCALE GENOMIC DNA]</scope>
    <source>
        <strain evidence="2">BAU-BD-2019</strain>
        <tissue evidence="1">Blood</tissue>
    </source>
</reference>
<keyword evidence="2" id="KW-1185">Reference proteome</keyword>
<dbReference type="EMBL" id="JACTAM010000023">
    <property type="protein sequence ID" value="KAI2649907.1"/>
    <property type="molecule type" value="Genomic_DNA"/>
</dbReference>
<dbReference type="PANTHER" id="PTHR23080:SF133">
    <property type="entry name" value="SI:CH211-262I1.5-RELATED"/>
    <property type="match status" value="1"/>
</dbReference>
<evidence type="ECO:0000313" key="2">
    <source>
        <dbReference type="Proteomes" id="UP000830375"/>
    </source>
</evidence>
<organism evidence="1 2">
    <name type="scientific">Labeo rohita</name>
    <name type="common">Indian major carp</name>
    <name type="synonym">Cyprinus rohita</name>
    <dbReference type="NCBI Taxonomy" id="84645"/>
    <lineage>
        <taxon>Eukaryota</taxon>
        <taxon>Metazoa</taxon>
        <taxon>Chordata</taxon>
        <taxon>Craniata</taxon>
        <taxon>Vertebrata</taxon>
        <taxon>Euteleostomi</taxon>
        <taxon>Actinopterygii</taxon>
        <taxon>Neopterygii</taxon>
        <taxon>Teleostei</taxon>
        <taxon>Ostariophysi</taxon>
        <taxon>Cypriniformes</taxon>
        <taxon>Cyprinidae</taxon>
        <taxon>Labeoninae</taxon>
        <taxon>Labeonini</taxon>
        <taxon>Labeo</taxon>
    </lineage>
</organism>
<protein>
    <submittedName>
        <fullName evidence="1">Beta-lactamase</fullName>
    </submittedName>
</protein>
<dbReference type="Proteomes" id="UP000830375">
    <property type="component" value="Unassembled WGS sequence"/>
</dbReference>
<dbReference type="PANTHER" id="PTHR23080">
    <property type="entry name" value="THAP DOMAIN PROTEIN"/>
    <property type="match status" value="1"/>
</dbReference>
<gene>
    <name evidence="1" type="ORF">H4Q32_015962</name>
</gene>
<name>A0ABQ8LGU7_LABRO</name>